<feature type="transmembrane region" description="Helical" evidence="1">
    <location>
        <begin position="99"/>
        <end position="117"/>
    </location>
</feature>
<dbReference type="AlphaFoldDB" id="A0A3S8V0H6"/>
<protein>
    <submittedName>
        <fullName evidence="2">NADH dehydrogenase subunit 6</fullName>
    </submittedName>
</protein>
<evidence type="ECO:0000313" key="2">
    <source>
        <dbReference type="EMBL" id="AZL93152.1"/>
    </source>
</evidence>
<keyword evidence="1" id="KW-0812">Transmembrane</keyword>
<evidence type="ECO:0000256" key="1">
    <source>
        <dbReference type="SAM" id="Phobius"/>
    </source>
</evidence>
<keyword evidence="1" id="KW-0472">Membrane</keyword>
<dbReference type="EMBL" id="MG923488">
    <property type="protein sequence ID" value="AZL93152.1"/>
    <property type="molecule type" value="Genomic_DNA"/>
</dbReference>
<feature type="transmembrane region" description="Helical" evidence="1">
    <location>
        <begin position="60"/>
        <end position="78"/>
    </location>
</feature>
<proteinExistence type="predicted"/>
<keyword evidence="1" id="KW-1133">Transmembrane helix</keyword>
<gene>
    <name evidence="2" type="primary">nad6</name>
</gene>
<reference evidence="2" key="1">
    <citation type="journal article" date="2018" name="Mol. Phylogenet. Evol.">
        <title>Mitochondrial phylogenomics of the Hymenoptera.</title>
        <authorList>
            <person name="Tang P."/>
            <person name="Zhu J.C."/>
            <person name="Zheng B.Y."/>
            <person name="Wei S.J."/>
            <person name="Sharkey M."/>
            <person name="Chen X.X."/>
            <person name="Vogler A.P."/>
        </authorList>
    </citation>
    <scope>NUCLEOTIDE SEQUENCE</scope>
</reference>
<feature type="transmembrane region" description="Helical" evidence="1">
    <location>
        <begin position="21"/>
        <end position="48"/>
    </location>
</feature>
<geneLocation type="mitochondrion" evidence="2"/>
<organism evidence="2">
    <name type="scientific">Ceraphronidae sp. ZJUH_2016007</name>
    <dbReference type="NCBI Taxonomy" id="2491153"/>
    <lineage>
        <taxon>Eukaryota</taxon>
        <taxon>Metazoa</taxon>
        <taxon>Ecdysozoa</taxon>
        <taxon>Arthropoda</taxon>
        <taxon>Hexapoda</taxon>
        <taxon>Insecta</taxon>
        <taxon>Pterygota</taxon>
        <taxon>Neoptera</taxon>
        <taxon>Endopterygota</taxon>
        <taxon>Hymenoptera</taxon>
        <taxon>Apocrita</taxon>
        <taxon>Ceraphronoidea</taxon>
        <taxon>Ceraphronidae</taxon>
    </lineage>
</organism>
<accession>A0A3S8V0H6</accession>
<keyword evidence="2" id="KW-0496">Mitochondrion</keyword>
<feature type="transmembrane region" description="Helical" evidence="1">
    <location>
        <begin position="137"/>
        <end position="158"/>
    </location>
</feature>
<name>A0A3S8V0H6_9HYME</name>
<sequence length="168" mass="20075">MNKLNPKMKYYKFKFMMIMKLIPFMILIMKKTPISMLIYLMIYCIIMTNNLFELYPNKWMIYMVILMITGGMLIIFLYTTSIVPNIANPTSKPPMTKMYLILIIIMIMNWNWMNLNINNMNIYMFSPQFMMTNNPTNNLTLLSIIYLLTTMFVVVKIIKTSTKSMRQF</sequence>